<evidence type="ECO:0000256" key="1">
    <source>
        <dbReference type="SAM" id="SignalP"/>
    </source>
</evidence>
<reference evidence="2 3" key="1">
    <citation type="submission" date="2018-02" db="EMBL/GenBank/DDBJ databases">
        <title>Genomic Encyclopedia of Archaeal and Bacterial Type Strains, Phase II (KMG-II): from individual species to whole genera.</title>
        <authorList>
            <person name="Goeker M."/>
        </authorList>
    </citation>
    <scope>NUCLEOTIDE SEQUENCE [LARGE SCALE GENOMIC DNA]</scope>
    <source>
        <strain evidence="2 3">DSM 22857</strain>
    </source>
</reference>
<dbReference type="EMBL" id="PTJD01000005">
    <property type="protein sequence ID" value="PPK95944.1"/>
    <property type="molecule type" value="Genomic_DNA"/>
</dbReference>
<feature type="chain" id="PRO_5018101514" description="Lipoprotein" evidence="1">
    <location>
        <begin position="32"/>
        <end position="146"/>
    </location>
</feature>
<feature type="signal peptide" evidence="1">
    <location>
        <begin position="1"/>
        <end position="31"/>
    </location>
</feature>
<name>A0A2S6INV4_9ACTN</name>
<keyword evidence="1" id="KW-0732">Signal</keyword>
<protein>
    <recommendedName>
        <fullName evidence="4">Lipoprotein</fullName>
    </recommendedName>
</protein>
<dbReference type="RefSeq" id="WP_104432340.1">
    <property type="nucleotide sequence ID" value="NZ_PTJD01000005.1"/>
</dbReference>
<dbReference type="Proteomes" id="UP000239485">
    <property type="component" value="Unassembled WGS sequence"/>
</dbReference>
<keyword evidence="3" id="KW-1185">Reference proteome</keyword>
<organism evidence="2 3">
    <name type="scientific">Kineococcus xinjiangensis</name>
    <dbReference type="NCBI Taxonomy" id="512762"/>
    <lineage>
        <taxon>Bacteria</taxon>
        <taxon>Bacillati</taxon>
        <taxon>Actinomycetota</taxon>
        <taxon>Actinomycetes</taxon>
        <taxon>Kineosporiales</taxon>
        <taxon>Kineosporiaceae</taxon>
        <taxon>Kineococcus</taxon>
    </lineage>
</organism>
<dbReference type="AlphaFoldDB" id="A0A2S6INV4"/>
<sequence length="146" mass="15023">MDGTARRRDGRLGRLGAAALMAAALTGTATACTDASAPRFEAEDLRAGPCRDMGTALLDVERVQRGMAAGDVEATAAAEGYARAQAQLREQTSAAEPAVAEATRELRTAMGHFRVGADAGTSTTDQGEAVRLALDEVLQACGVDLS</sequence>
<comment type="caution">
    <text evidence="2">The sequence shown here is derived from an EMBL/GenBank/DDBJ whole genome shotgun (WGS) entry which is preliminary data.</text>
</comment>
<gene>
    <name evidence="2" type="ORF">CLV92_10539</name>
</gene>
<evidence type="ECO:0000313" key="2">
    <source>
        <dbReference type="EMBL" id="PPK95944.1"/>
    </source>
</evidence>
<evidence type="ECO:0000313" key="3">
    <source>
        <dbReference type="Proteomes" id="UP000239485"/>
    </source>
</evidence>
<accession>A0A2S6INV4</accession>
<proteinExistence type="predicted"/>
<evidence type="ECO:0008006" key="4">
    <source>
        <dbReference type="Google" id="ProtNLM"/>
    </source>
</evidence>
<dbReference type="PROSITE" id="PS51257">
    <property type="entry name" value="PROKAR_LIPOPROTEIN"/>
    <property type="match status" value="1"/>
</dbReference>